<dbReference type="InterPro" id="IPR027876">
    <property type="entry name" value="DUF4550"/>
</dbReference>
<name>K1PIU0_MAGGI</name>
<organism evidence="2">
    <name type="scientific">Magallana gigas</name>
    <name type="common">Pacific oyster</name>
    <name type="synonym">Crassostrea gigas</name>
    <dbReference type="NCBI Taxonomy" id="29159"/>
    <lineage>
        <taxon>Eukaryota</taxon>
        <taxon>Metazoa</taxon>
        <taxon>Spiralia</taxon>
        <taxon>Lophotrochozoa</taxon>
        <taxon>Mollusca</taxon>
        <taxon>Bivalvia</taxon>
        <taxon>Autobranchia</taxon>
        <taxon>Pteriomorphia</taxon>
        <taxon>Ostreida</taxon>
        <taxon>Ostreoidea</taxon>
        <taxon>Ostreidae</taxon>
        <taxon>Magallana</taxon>
    </lineage>
</organism>
<accession>K1PIU0</accession>
<proteinExistence type="predicted"/>
<feature type="compositionally biased region" description="Basic and acidic residues" evidence="1">
    <location>
        <begin position="49"/>
        <end position="58"/>
    </location>
</feature>
<dbReference type="PANTHER" id="PTHR33667:SF7">
    <property type="entry name" value="RIKEN CDNA 1810020O05 GENE"/>
    <property type="match status" value="1"/>
</dbReference>
<feature type="compositionally biased region" description="Basic and acidic residues" evidence="1">
    <location>
        <begin position="7"/>
        <end position="41"/>
    </location>
</feature>
<feature type="compositionally biased region" description="Polar residues" evidence="1">
    <location>
        <begin position="404"/>
        <end position="420"/>
    </location>
</feature>
<evidence type="ECO:0000313" key="2">
    <source>
        <dbReference type="EMBL" id="EKC21493.1"/>
    </source>
</evidence>
<feature type="region of interest" description="Disordered" evidence="1">
    <location>
        <begin position="1"/>
        <end position="88"/>
    </location>
</feature>
<reference evidence="2" key="1">
    <citation type="journal article" date="2012" name="Nature">
        <title>The oyster genome reveals stress adaptation and complexity of shell formation.</title>
        <authorList>
            <person name="Zhang G."/>
            <person name="Fang X."/>
            <person name="Guo X."/>
            <person name="Li L."/>
            <person name="Luo R."/>
            <person name="Xu F."/>
            <person name="Yang P."/>
            <person name="Zhang L."/>
            <person name="Wang X."/>
            <person name="Qi H."/>
            <person name="Xiong Z."/>
            <person name="Que H."/>
            <person name="Xie Y."/>
            <person name="Holland P.W."/>
            <person name="Paps J."/>
            <person name="Zhu Y."/>
            <person name="Wu F."/>
            <person name="Chen Y."/>
            <person name="Wang J."/>
            <person name="Peng C."/>
            <person name="Meng J."/>
            <person name="Yang L."/>
            <person name="Liu J."/>
            <person name="Wen B."/>
            <person name="Zhang N."/>
            <person name="Huang Z."/>
            <person name="Zhu Q."/>
            <person name="Feng Y."/>
            <person name="Mount A."/>
            <person name="Hedgecock D."/>
            <person name="Xu Z."/>
            <person name="Liu Y."/>
            <person name="Domazet-Loso T."/>
            <person name="Du Y."/>
            <person name="Sun X."/>
            <person name="Zhang S."/>
            <person name="Liu B."/>
            <person name="Cheng P."/>
            <person name="Jiang X."/>
            <person name="Li J."/>
            <person name="Fan D."/>
            <person name="Wang W."/>
            <person name="Fu W."/>
            <person name="Wang T."/>
            <person name="Wang B."/>
            <person name="Zhang J."/>
            <person name="Peng Z."/>
            <person name="Li Y."/>
            <person name="Li N."/>
            <person name="Wang J."/>
            <person name="Chen M."/>
            <person name="He Y."/>
            <person name="Tan F."/>
            <person name="Song X."/>
            <person name="Zheng Q."/>
            <person name="Huang R."/>
            <person name="Yang H."/>
            <person name="Du X."/>
            <person name="Chen L."/>
            <person name="Yang M."/>
            <person name="Gaffney P.M."/>
            <person name="Wang S."/>
            <person name="Luo L."/>
            <person name="She Z."/>
            <person name="Ming Y."/>
            <person name="Huang W."/>
            <person name="Zhang S."/>
            <person name="Huang B."/>
            <person name="Zhang Y."/>
            <person name="Qu T."/>
            <person name="Ni P."/>
            <person name="Miao G."/>
            <person name="Wang J."/>
            <person name="Wang Q."/>
            <person name="Steinberg C.E."/>
            <person name="Wang H."/>
            <person name="Li N."/>
            <person name="Qian L."/>
            <person name="Zhang G."/>
            <person name="Li Y."/>
            <person name="Yang H."/>
            <person name="Liu X."/>
            <person name="Wang J."/>
            <person name="Yin Y."/>
            <person name="Wang J."/>
        </authorList>
    </citation>
    <scope>NUCLEOTIDE SEQUENCE [LARGE SCALE GENOMIC DNA]</scope>
    <source>
        <strain evidence="2">05x7-T-G4-1.051#20</strain>
    </source>
</reference>
<sequence>MSDQEVSPERPPSREDKEESEGESKIKVDENSPETDTKTEDESGLSPPDRSESRESDRPGSSQSAGRPKSSSSDMAHPLKGSRKKKKTNIDLDARQVTFTITICIAVPTTMLNNSNSTSTRPSTVEDEDVPDIKQLIKKKKQVFEAPRAQNYYHLEYYLTPEKSSLQKVDVVTYGPAAIIFMASHDPRIVRTWIEGELTWVAWTHKHVVNISSELLLKMFTHNIELRIWDTKEKVGAKARFTKPKQFKIPNSKPGEEDQNSARSIVVRLSKSFAKHQPKKANEIRPIPTQVSFHSMDKVLRPVEEEKPLETKPSYDSNPQAPGDGPSQGGPPGSPTPKTLVGVPNQQPDQEGRSSFSRLGRLANYDGTEEPSGKESHRSKSSSGKKDAGGPKSSPSRSRGPKSAESSGSVRKQASVSANQVKAPRRTKKQELAAQQAAEQIRKYGICMVPIRMALFFSVLPVGCSYGW</sequence>
<feature type="compositionally biased region" description="Polar residues" evidence="1">
    <location>
        <begin position="344"/>
        <end position="357"/>
    </location>
</feature>
<dbReference type="EMBL" id="JH816991">
    <property type="protein sequence ID" value="EKC21493.1"/>
    <property type="molecule type" value="Genomic_DNA"/>
</dbReference>
<dbReference type="HOGENOM" id="CLU_584300_0_0_1"/>
<feature type="compositionally biased region" description="Low complexity" evidence="1">
    <location>
        <begin position="390"/>
        <end position="403"/>
    </location>
</feature>
<protein>
    <submittedName>
        <fullName evidence="2">Uncharacterized protein</fullName>
    </submittedName>
</protein>
<dbReference type="PANTHER" id="PTHR33667">
    <property type="entry name" value="SI:DKEY-57N24.6"/>
    <property type="match status" value="1"/>
</dbReference>
<gene>
    <name evidence="2" type="ORF">CGI_10003848</name>
</gene>
<feature type="region of interest" description="Disordered" evidence="1">
    <location>
        <begin position="305"/>
        <end position="436"/>
    </location>
</feature>
<dbReference type="Pfam" id="PF15084">
    <property type="entry name" value="DUF4550"/>
    <property type="match status" value="1"/>
</dbReference>
<feature type="compositionally biased region" description="Basic and acidic residues" evidence="1">
    <location>
        <begin position="371"/>
        <end position="389"/>
    </location>
</feature>
<evidence type="ECO:0000256" key="1">
    <source>
        <dbReference type="SAM" id="MobiDB-lite"/>
    </source>
</evidence>
<feature type="compositionally biased region" description="Polar residues" evidence="1">
    <location>
        <begin position="59"/>
        <end position="74"/>
    </location>
</feature>
<dbReference type="AlphaFoldDB" id="K1PIU0"/>
<dbReference type="InParanoid" id="K1PIU0"/>